<feature type="region of interest" description="Disordered" evidence="1">
    <location>
        <begin position="204"/>
        <end position="369"/>
    </location>
</feature>
<name>A0AAN6UHC1_9PEZI</name>
<dbReference type="EMBL" id="MU853416">
    <property type="protein sequence ID" value="KAK4132734.1"/>
    <property type="molecule type" value="Genomic_DNA"/>
</dbReference>
<feature type="compositionally biased region" description="Basic residues" evidence="1">
    <location>
        <begin position="262"/>
        <end position="271"/>
    </location>
</feature>
<dbReference type="Pfam" id="PF13921">
    <property type="entry name" value="Myb_DNA-bind_6"/>
    <property type="match status" value="1"/>
</dbReference>
<feature type="compositionally biased region" description="Low complexity" evidence="1">
    <location>
        <begin position="272"/>
        <end position="304"/>
    </location>
</feature>
<reference evidence="3" key="1">
    <citation type="journal article" date="2023" name="Mol. Phylogenet. Evol.">
        <title>Genome-scale phylogeny and comparative genomics of the fungal order Sordariales.</title>
        <authorList>
            <person name="Hensen N."/>
            <person name="Bonometti L."/>
            <person name="Westerberg I."/>
            <person name="Brannstrom I.O."/>
            <person name="Guillou S."/>
            <person name="Cros-Aarteil S."/>
            <person name="Calhoun S."/>
            <person name="Haridas S."/>
            <person name="Kuo A."/>
            <person name="Mondo S."/>
            <person name="Pangilinan J."/>
            <person name="Riley R."/>
            <person name="LaButti K."/>
            <person name="Andreopoulos B."/>
            <person name="Lipzen A."/>
            <person name="Chen C."/>
            <person name="Yan M."/>
            <person name="Daum C."/>
            <person name="Ng V."/>
            <person name="Clum A."/>
            <person name="Steindorff A."/>
            <person name="Ohm R.A."/>
            <person name="Martin F."/>
            <person name="Silar P."/>
            <person name="Natvig D.O."/>
            <person name="Lalanne C."/>
            <person name="Gautier V."/>
            <person name="Ament-Velasquez S.L."/>
            <person name="Kruys A."/>
            <person name="Hutchinson M.I."/>
            <person name="Powell A.J."/>
            <person name="Barry K."/>
            <person name="Miller A.N."/>
            <person name="Grigoriev I.V."/>
            <person name="Debuchy R."/>
            <person name="Gladieux P."/>
            <person name="Hiltunen Thoren M."/>
            <person name="Johannesson H."/>
        </authorList>
    </citation>
    <scope>NUCLEOTIDE SEQUENCE</scope>
    <source>
        <strain evidence="3">CBS 123565</strain>
    </source>
</reference>
<dbReference type="SMART" id="SM00717">
    <property type="entry name" value="SANT"/>
    <property type="match status" value="1"/>
</dbReference>
<dbReference type="InterPro" id="IPR001005">
    <property type="entry name" value="SANT/Myb"/>
</dbReference>
<reference evidence="3" key="2">
    <citation type="submission" date="2023-05" db="EMBL/GenBank/DDBJ databases">
        <authorList>
            <consortium name="Lawrence Berkeley National Laboratory"/>
            <person name="Steindorff A."/>
            <person name="Hensen N."/>
            <person name="Bonometti L."/>
            <person name="Westerberg I."/>
            <person name="Brannstrom I.O."/>
            <person name="Guillou S."/>
            <person name="Cros-Aarteil S."/>
            <person name="Calhoun S."/>
            <person name="Haridas S."/>
            <person name="Kuo A."/>
            <person name="Mondo S."/>
            <person name="Pangilinan J."/>
            <person name="Riley R."/>
            <person name="Labutti K."/>
            <person name="Andreopoulos B."/>
            <person name="Lipzen A."/>
            <person name="Chen C."/>
            <person name="Yanf M."/>
            <person name="Daum C."/>
            <person name="Ng V."/>
            <person name="Clum A."/>
            <person name="Ohm R."/>
            <person name="Martin F."/>
            <person name="Silar P."/>
            <person name="Natvig D."/>
            <person name="Lalanne C."/>
            <person name="Gautier V."/>
            <person name="Ament-Velasquez S.L."/>
            <person name="Kruys A."/>
            <person name="Hutchinson M.I."/>
            <person name="Powell A.J."/>
            <person name="Barry K."/>
            <person name="Miller A.N."/>
            <person name="Grigoriev I.V."/>
            <person name="Debuchy R."/>
            <person name="Gladieux P."/>
            <person name="Thoren M.H."/>
            <person name="Johannesson H."/>
        </authorList>
    </citation>
    <scope>NUCLEOTIDE SEQUENCE</scope>
    <source>
        <strain evidence="3">CBS 123565</strain>
    </source>
</reference>
<proteinExistence type="predicted"/>
<sequence>MSYYQNPRQLAGFYGDLSTTAGGMPMPSYDPYAVNAVPPLQIPTAGTMGGPVGGALPMQHRASSGAWNQEDDRTLLQLRAMGKNWNQIQREAFAGKTGNACRKRHERLMERRGQNDFDNRKLERLCKEYMGMRKEIWQPLASRCGEKWNVVEMQCMSNGLKNIQSHARAHARRERLESGQILTAYDDTDGALGCLTPIDDVDVADQSYSSPETGGSTTGAHSTPGGSSGSGASAASHSHAAYMHHHHAQQQHQQQQQQQQQQHHHHHHHQHQQQQHQAYQTYGGYQPQPQQPHHGYSTSVSSTGTAGGGGYAPQQQQQQQHQGGGGGGGGSTGTSPYMGHGGRLPSVGDMGIDAMLNRGGPAGGQGQGV</sequence>
<dbReference type="PROSITE" id="PS50090">
    <property type="entry name" value="MYB_LIKE"/>
    <property type="match status" value="1"/>
</dbReference>
<dbReference type="AlphaFoldDB" id="A0AAN6UHC1"/>
<dbReference type="Gene3D" id="1.10.10.60">
    <property type="entry name" value="Homeodomain-like"/>
    <property type="match status" value="1"/>
</dbReference>
<organism evidence="3 4">
    <name type="scientific">Trichocladium antarcticum</name>
    <dbReference type="NCBI Taxonomy" id="1450529"/>
    <lineage>
        <taxon>Eukaryota</taxon>
        <taxon>Fungi</taxon>
        <taxon>Dikarya</taxon>
        <taxon>Ascomycota</taxon>
        <taxon>Pezizomycotina</taxon>
        <taxon>Sordariomycetes</taxon>
        <taxon>Sordariomycetidae</taxon>
        <taxon>Sordariales</taxon>
        <taxon>Chaetomiaceae</taxon>
        <taxon>Trichocladium</taxon>
    </lineage>
</organism>
<evidence type="ECO:0000313" key="4">
    <source>
        <dbReference type="Proteomes" id="UP001304895"/>
    </source>
</evidence>
<feature type="compositionally biased region" description="Low complexity" evidence="1">
    <location>
        <begin position="218"/>
        <end position="241"/>
    </location>
</feature>
<comment type="caution">
    <text evidence="3">The sequence shown here is derived from an EMBL/GenBank/DDBJ whole genome shotgun (WGS) entry which is preliminary data.</text>
</comment>
<evidence type="ECO:0000256" key="1">
    <source>
        <dbReference type="SAM" id="MobiDB-lite"/>
    </source>
</evidence>
<dbReference type="SUPFAM" id="SSF46689">
    <property type="entry name" value="Homeodomain-like"/>
    <property type="match status" value="1"/>
</dbReference>
<evidence type="ECO:0000259" key="2">
    <source>
        <dbReference type="PROSITE" id="PS50090"/>
    </source>
</evidence>
<gene>
    <name evidence="3" type="ORF">BT67DRAFT_384590</name>
</gene>
<evidence type="ECO:0000313" key="3">
    <source>
        <dbReference type="EMBL" id="KAK4132734.1"/>
    </source>
</evidence>
<dbReference type="InterPro" id="IPR009057">
    <property type="entry name" value="Homeodomain-like_sf"/>
</dbReference>
<feature type="compositionally biased region" description="Gly residues" evidence="1">
    <location>
        <begin position="322"/>
        <end position="332"/>
    </location>
</feature>
<feature type="compositionally biased region" description="Low complexity" evidence="1">
    <location>
        <begin position="312"/>
        <end position="321"/>
    </location>
</feature>
<accession>A0AAN6UHC1</accession>
<protein>
    <recommendedName>
        <fullName evidence="2">Myb-like domain-containing protein</fullName>
    </recommendedName>
</protein>
<keyword evidence="4" id="KW-1185">Reference proteome</keyword>
<feature type="compositionally biased region" description="Gly residues" evidence="1">
    <location>
        <begin position="360"/>
        <end position="369"/>
    </location>
</feature>
<feature type="compositionally biased region" description="Low complexity" evidence="1">
    <location>
        <begin position="250"/>
        <end position="261"/>
    </location>
</feature>
<dbReference type="CDD" id="cd00167">
    <property type="entry name" value="SANT"/>
    <property type="match status" value="1"/>
</dbReference>
<dbReference type="Proteomes" id="UP001304895">
    <property type="component" value="Unassembled WGS sequence"/>
</dbReference>
<feature type="domain" description="Myb-like" evidence="2">
    <location>
        <begin position="59"/>
        <end position="109"/>
    </location>
</feature>